<keyword evidence="15" id="KW-1185">Reference proteome</keyword>
<feature type="domain" description="G-protein coupled receptors family 2 profile 2" evidence="13">
    <location>
        <begin position="114"/>
        <end position="365"/>
    </location>
</feature>
<dbReference type="PROSITE" id="PS50227">
    <property type="entry name" value="G_PROTEIN_RECEP_F2_3"/>
    <property type="match status" value="1"/>
</dbReference>
<organism evidence="14">
    <name type="scientific">Limulus polyphemus</name>
    <name type="common">Atlantic horseshoe crab</name>
    <dbReference type="NCBI Taxonomy" id="6850"/>
    <lineage>
        <taxon>Eukaryota</taxon>
        <taxon>Metazoa</taxon>
        <taxon>Ecdysozoa</taxon>
        <taxon>Arthropoda</taxon>
        <taxon>Chelicerata</taxon>
        <taxon>Merostomata</taxon>
        <taxon>Xiphosura</taxon>
        <taxon>Limulidae</taxon>
        <taxon>Limulus</taxon>
    </lineage>
</organism>
<accession>A0A1B0YZ31</accession>
<feature type="transmembrane region" description="Helical" evidence="11">
    <location>
        <begin position="232"/>
        <end position="253"/>
    </location>
</feature>
<dbReference type="KEGG" id="lpol:106476694"/>
<evidence type="ECO:0000313" key="14">
    <source>
        <dbReference type="EMBL" id="ANO53993.1"/>
    </source>
</evidence>
<dbReference type="GO" id="GO:0007166">
    <property type="term" value="P:cell surface receptor signaling pathway"/>
    <property type="evidence" value="ECO:0007669"/>
    <property type="project" value="InterPro"/>
</dbReference>
<evidence type="ECO:0000256" key="8">
    <source>
        <dbReference type="ARBA" id="ARBA00023170"/>
    </source>
</evidence>
<evidence type="ECO:0000313" key="16">
    <source>
        <dbReference type="RefSeq" id="XP_022236199.1"/>
    </source>
</evidence>
<name>A0A1B0YZ31_LIMPO</name>
<evidence type="ECO:0000256" key="4">
    <source>
        <dbReference type="ARBA" id="ARBA00022692"/>
    </source>
</evidence>
<dbReference type="EMBL" id="KX014744">
    <property type="protein sequence ID" value="ANO53993.1"/>
    <property type="molecule type" value="mRNA"/>
</dbReference>
<dbReference type="AlphaFoldDB" id="A0A1B0YZ31"/>
<dbReference type="SUPFAM" id="SSF111418">
    <property type="entry name" value="Hormone receptor domain"/>
    <property type="match status" value="1"/>
</dbReference>
<dbReference type="InterPro" id="IPR000832">
    <property type="entry name" value="GPCR_2_secretin-like"/>
</dbReference>
<evidence type="ECO:0000256" key="6">
    <source>
        <dbReference type="ARBA" id="ARBA00023040"/>
    </source>
</evidence>
<feature type="transmembrane region" description="Helical" evidence="11">
    <location>
        <begin position="113"/>
        <end position="139"/>
    </location>
</feature>
<dbReference type="PRINTS" id="PR00249">
    <property type="entry name" value="GPCRSECRETIN"/>
</dbReference>
<dbReference type="GO" id="GO:0007188">
    <property type="term" value="P:adenylate cyclase-modulating G protein-coupled receptor signaling pathway"/>
    <property type="evidence" value="ECO:0007669"/>
    <property type="project" value="TreeGrafter"/>
</dbReference>
<dbReference type="GO" id="GO:0017046">
    <property type="term" value="F:peptide hormone binding"/>
    <property type="evidence" value="ECO:0007669"/>
    <property type="project" value="TreeGrafter"/>
</dbReference>
<sequence length="446" mass="50884">MDSTDQNGTRALTKREICHLQYRDETLNTGVFCEAIWDSFYCWPATPAGEMALRSCSEIFTHNHVPINVRTMEKAYAYRYCNENGDWLWGEWTNYTECLELLHQDNFSSDQIAVAYILFVGSIVSLVALILTLSIFCYFKSLHCPRLHVHQNLVIALIIHSILLFVISTPGVLQDPALSYGNIDWLCKSILSIKMYAAMASINWMFVEGLLLHSRITVSVFNMDTPFKLYYLLGWVLPAVFIISWAAVTAKVLDTPCWRGYGKSSYIWIITGPMLTALTINTIFLVNIVRILVTKLKMSVSIETAQVRKAIKATALLFPLLGITHLLFCINPRDHAYLEKAYMFTNAFFQSWQGVFVAVLYCFTNSEVQSALRNAYLRVNIRWHQNTSHLARRYFSQTSTNYSANLEASIGERSHHKVSPCANISLLPLHDPPETKQFPTDKNDVK</sequence>
<evidence type="ECO:0000256" key="7">
    <source>
        <dbReference type="ARBA" id="ARBA00023136"/>
    </source>
</evidence>
<dbReference type="Gene3D" id="1.20.1070.10">
    <property type="entry name" value="Rhodopsin 7-helix transmembrane proteins"/>
    <property type="match status" value="1"/>
</dbReference>
<dbReference type="PROSITE" id="PS50261">
    <property type="entry name" value="G_PROTEIN_RECEP_F2_4"/>
    <property type="match status" value="1"/>
</dbReference>
<evidence type="ECO:0000313" key="15">
    <source>
        <dbReference type="Proteomes" id="UP000694941"/>
    </source>
</evidence>
<dbReference type="OrthoDB" id="5967113at2759"/>
<protein>
    <submittedName>
        <fullName evidence="16">Corticotropin-releasing factor receptor 1-like</fullName>
    </submittedName>
    <submittedName>
        <fullName evidence="14">PDHR1</fullName>
    </submittedName>
</protein>
<evidence type="ECO:0000256" key="5">
    <source>
        <dbReference type="ARBA" id="ARBA00022989"/>
    </source>
</evidence>
<evidence type="ECO:0000256" key="10">
    <source>
        <dbReference type="ARBA" id="ARBA00023224"/>
    </source>
</evidence>
<feature type="transmembrane region" description="Helical" evidence="11">
    <location>
        <begin position="265"/>
        <end position="289"/>
    </location>
</feature>
<keyword evidence="4 11" id="KW-0812">Transmembrane</keyword>
<gene>
    <name evidence="16" type="primary">LOC106476694</name>
</gene>
<feature type="transmembrane region" description="Helical" evidence="11">
    <location>
        <begin position="151"/>
        <end position="173"/>
    </location>
</feature>
<keyword evidence="7 11" id="KW-0472">Membrane</keyword>
<dbReference type="GO" id="GO:0008528">
    <property type="term" value="F:G protein-coupled peptide receptor activity"/>
    <property type="evidence" value="ECO:0007669"/>
    <property type="project" value="TreeGrafter"/>
</dbReference>
<dbReference type="PANTHER" id="PTHR45620">
    <property type="entry name" value="PDF RECEPTOR-LIKE PROTEIN-RELATED"/>
    <property type="match status" value="1"/>
</dbReference>
<keyword evidence="5 11" id="KW-1133">Transmembrane helix</keyword>
<dbReference type="PANTHER" id="PTHR45620:SF15">
    <property type="entry name" value="DIURETIC HORMONE 44 RECEPTOR 1-RELATED"/>
    <property type="match status" value="1"/>
</dbReference>
<dbReference type="InterPro" id="IPR017981">
    <property type="entry name" value="GPCR_2-like_7TM"/>
</dbReference>
<comment type="subcellular location">
    <subcellularLocation>
        <location evidence="1">Cell membrane</location>
        <topology evidence="1">Multi-pass membrane protein</topology>
    </subcellularLocation>
</comment>
<feature type="transmembrane region" description="Helical" evidence="11">
    <location>
        <begin position="310"/>
        <end position="330"/>
    </location>
</feature>
<dbReference type="GeneID" id="106476694"/>
<keyword evidence="9" id="KW-0325">Glycoprotein</keyword>
<dbReference type="InterPro" id="IPR050332">
    <property type="entry name" value="GPCR_2"/>
</dbReference>
<dbReference type="SUPFAM" id="SSF81321">
    <property type="entry name" value="Family A G protein-coupled receptor-like"/>
    <property type="match status" value="1"/>
</dbReference>
<keyword evidence="10" id="KW-0807">Transducer</keyword>
<keyword evidence="6" id="KW-0297">G-protein coupled receptor</keyword>
<dbReference type="Proteomes" id="UP000694941">
    <property type="component" value="Unplaced"/>
</dbReference>
<dbReference type="InterPro" id="IPR017983">
    <property type="entry name" value="GPCR_2_secretin-like_CS"/>
</dbReference>
<evidence type="ECO:0000256" key="2">
    <source>
        <dbReference type="ARBA" id="ARBA00005314"/>
    </source>
</evidence>
<keyword evidence="8" id="KW-0675">Receptor</keyword>
<dbReference type="CDD" id="cd15041">
    <property type="entry name" value="7tmB1_hormone_R"/>
    <property type="match status" value="1"/>
</dbReference>
<dbReference type="RefSeq" id="XP_022236199.1">
    <property type="nucleotide sequence ID" value="XM_022380491.1"/>
</dbReference>
<dbReference type="Gene3D" id="4.10.1240.10">
    <property type="entry name" value="GPCR, family 2, extracellular hormone receptor domain"/>
    <property type="match status" value="1"/>
</dbReference>
<comment type="similarity">
    <text evidence="2">Belongs to the G-protein coupled receptor 2 family.</text>
</comment>
<keyword evidence="3" id="KW-1003">Cell membrane</keyword>
<dbReference type="Pfam" id="PF00002">
    <property type="entry name" value="7tm_2"/>
    <property type="match status" value="1"/>
</dbReference>
<dbReference type="InterPro" id="IPR036445">
    <property type="entry name" value="GPCR_2_extracell_dom_sf"/>
</dbReference>
<reference evidence="14 16" key="1">
    <citation type="journal article" date="2016" name="Comp. Biochem. Physiol. Part D Genomics Proteomics">
        <title>Identification of putative circadian clock genes in the American horseshoe crab, Limulus polyphemus.</title>
        <authorList>
            <person name="Chesmore K.N."/>
            <person name="Watson W.H. III"/>
            <person name="Chabot C.C."/>
        </authorList>
    </citation>
    <scope>NUCLEOTIDE SEQUENCE</scope>
</reference>
<evidence type="ECO:0000256" key="1">
    <source>
        <dbReference type="ARBA" id="ARBA00004651"/>
    </source>
</evidence>
<dbReference type="PROSITE" id="PS00650">
    <property type="entry name" value="G_PROTEIN_RECEP_F2_2"/>
    <property type="match status" value="1"/>
</dbReference>
<evidence type="ECO:0000256" key="9">
    <source>
        <dbReference type="ARBA" id="ARBA00023180"/>
    </source>
</evidence>
<feature type="transmembrane region" description="Helical" evidence="11">
    <location>
        <begin position="193"/>
        <end position="212"/>
    </location>
</feature>
<evidence type="ECO:0000256" key="11">
    <source>
        <dbReference type="SAM" id="Phobius"/>
    </source>
</evidence>
<dbReference type="InterPro" id="IPR001879">
    <property type="entry name" value="GPCR_2_extracellular_dom"/>
</dbReference>
<feature type="domain" description="G-protein coupled receptors family 2 profile 1" evidence="12">
    <location>
        <begin position="17"/>
        <end position="102"/>
    </location>
</feature>
<proteinExistence type="evidence at transcript level"/>
<dbReference type="GO" id="GO:0005886">
    <property type="term" value="C:plasma membrane"/>
    <property type="evidence" value="ECO:0007669"/>
    <property type="project" value="UniProtKB-SubCell"/>
</dbReference>
<evidence type="ECO:0000259" key="13">
    <source>
        <dbReference type="PROSITE" id="PS50261"/>
    </source>
</evidence>
<dbReference type="SMART" id="SM00008">
    <property type="entry name" value="HormR"/>
    <property type="match status" value="1"/>
</dbReference>
<feature type="transmembrane region" description="Helical" evidence="11">
    <location>
        <begin position="342"/>
        <end position="363"/>
    </location>
</feature>
<evidence type="ECO:0000256" key="3">
    <source>
        <dbReference type="ARBA" id="ARBA00022475"/>
    </source>
</evidence>
<evidence type="ECO:0000259" key="12">
    <source>
        <dbReference type="PROSITE" id="PS50227"/>
    </source>
</evidence>
<reference evidence="16" key="2">
    <citation type="submission" date="2025-05" db="UniProtKB">
        <authorList>
            <consortium name="RefSeq"/>
        </authorList>
    </citation>
    <scope>IDENTIFICATION</scope>
</reference>
<dbReference type="Pfam" id="PF02793">
    <property type="entry name" value="HRM"/>
    <property type="match status" value="1"/>
</dbReference>